<keyword evidence="5 14" id="KW-0963">Cytoplasm</keyword>
<evidence type="ECO:0000256" key="7">
    <source>
        <dbReference type="ARBA" id="ARBA00022714"/>
    </source>
</evidence>
<dbReference type="InterPro" id="IPR010240">
    <property type="entry name" value="Cys_deSase_IscS"/>
</dbReference>
<dbReference type="Pfam" id="PF00266">
    <property type="entry name" value="Aminotran_5"/>
    <property type="match status" value="1"/>
</dbReference>
<evidence type="ECO:0000256" key="15">
    <source>
        <dbReference type="RuleBase" id="RU004504"/>
    </source>
</evidence>
<comment type="catalytic activity">
    <reaction evidence="12 14">
        <text>(sulfur carrier)-H + L-cysteine = (sulfur carrier)-SH + L-alanine</text>
        <dbReference type="Rhea" id="RHEA:43892"/>
        <dbReference type="Rhea" id="RHEA-COMP:14737"/>
        <dbReference type="Rhea" id="RHEA-COMP:14739"/>
        <dbReference type="ChEBI" id="CHEBI:29917"/>
        <dbReference type="ChEBI" id="CHEBI:35235"/>
        <dbReference type="ChEBI" id="CHEBI:57972"/>
        <dbReference type="ChEBI" id="CHEBI:64428"/>
        <dbReference type="EC" id="2.8.1.7"/>
    </reaction>
</comment>
<proteinExistence type="inferred from homology"/>
<dbReference type="UniPathway" id="UPA00266"/>
<evidence type="ECO:0000313" key="20">
    <source>
        <dbReference type="Proteomes" id="UP000683436"/>
    </source>
</evidence>
<dbReference type="GO" id="GO:0051537">
    <property type="term" value="F:2 iron, 2 sulfur cluster binding"/>
    <property type="evidence" value="ECO:0007669"/>
    <property type="project" value="UniProtKB-UniRule"/>
</dbReference>
<dbReference type="GO" id="GO:0044571">
    <property type="term" value="P:[2Fe-2S] cluster assembly"/>
    <property type="evidence" value="ECO:0007669"/>
    <property type="project" value="UniProtKB-UniRule"/>
</dbReference>
<evidence type="ECO:0000256" key="6">
    <source>
        <dbReference type="ARBA" id="ARBA00022679"/>
    </source>
</evidence>
<dbReference type="InterPro" id="IPR016454">
    <property type="entry name" value="Cysteine_dSase"/>
</dbReference>
<keyword evidence="7 14" id="KW-0001">2Fe-2S</keyword>
<comment type="cofactor">
    <cofactor evidence="1 14 15">
        <name>pyridoxal 5'-phosphate</name>
        <dbReference type="ChEBI" id="CHEBI:597326"/>
    </cofactor>
</comment>
<evidence type="ECO:0000256" key="9">
    <source>
        <dbReference type="ARBA" id="ARBA00022898"/>
    </source>
</evidence>
<feature type="binding site" evidence="14">
    <location>
        <begin position="203"/>
        <end position="205"/>
    </location>
    <ligand>
        <name>pyridoxal 5'-phosphate</name>
        <dbReference type="ChEBI" id="CHEBI:597326"/>
    </ligand>
</feature>
<evidence type="ECO:0000313" key="18">
    <source>
        <dbReference type="EMBL" id="RBA62138.1"/>
    </source>
</evidence>
<feature type="binding site" evidence="14">
    <location>
        <begin position="75"/>
        <end position="76"/>
    </location>
    <ligand>
        <name>pyridoxal 5'-phosphate</name>
        <dbReference type="ChEBI" id="CHEBI:597326"/>
    </ligand>
</feature>
<dbReference type="PROSITE" id="PS00595">
    <property type="entry name" value="AA_TRANSFER_CLASS_5"/>
    <property type="match status" value="1"/>
</dbReference>
<gene>
    <name evidence="14" type="primary">iscS</name>
    <name evidence="18" type="ORF">DQ403_00590</name>
    <name evidence="17" type="ORF">KQ248_11280</name>
</gene>
<evidence type="ECO:0000256" key="2">
    <source>
        <dbReference type="ARBA" id="ARBA00005151"/>
    </source>
</evidence>
<evidence type="ECO:0000313" key="19">
    <source>
        <dbReference type="Proteomes" id="UP000252554"/>
    </source>
</evidence>
<dbReference type="RefSeq" id="WP_128118846.1">
    <property type="nucleotide sequence ID" value="NZ_CP076683.1"/>
</dbReference>
<feature type="active site" description="Cysteine persulfide intermediate" evidence="14">
    <location>
        <position position="328"/>
    </location>
</feature>
<feature type="domain" description="Aminotransferase class V" evidence="16">
    <location>
        <begin position="5"/>
        <end position="368"/>
    </location>
</feature>
<dbReference type="PANTHER" id="PTHR11601">
    <property type="entry name" value="CYSTEINE DESULFURYLASE FAMILY MEMBER"/>
    <property type="match status" value="1"/>
</dbReference>
<feature type="binding site" evidence="14">
    <location>
        <position position="183"/>
    </location>
    <ligand>
        <name>pyridoxal 5'-phosphate</name>
        <dbReference type="ChEBI" id="CHEBI:597326"/>
    </ligand>
</feature>
<feature type="binding site" description="via persulfide group" evidence="14">
    <location>
        <position position="328"/>
    </location>
    <ligand>
        <name>[2Fe-2S] cluster</name>
        <dbReference type="ChEBI" id="CHEBI:190135"/>
        <note>ligand shared with IscU</note>
    </ligand>
</feature>
<dbReference type="Proteomes" id="UP000683436">
    <property type="component" value="Chromosome"/>
</dbReference>
<keyword evidence="11 14" id="KW-0411">Iron-sulfur</keyword>
<dbReference type="SUPFAM" id="SSF53383">
    <property type="entry name" value="PLP-dependent transferases"/>
    <property type="match status" value="1"/>
</dbReference>
<dbReference type="Proteomes" id="UP000252554">
    <property type="component" value="Unassembled WGS sequence"/>
</dbReference>
<dbReference type="NCBIfam" id="TIGR02006">
    <property type="entry name" value="IscS"/>
    <property type="match status" value="1"/>
</dbReference>
<evidence type="ECO:0000256" key="1">
    <source>
        <dbReference type="ARBA" id="ARBA00001933"/>
    </source>
</evidence>
<dbReference type="AlphaFoldDB" id="A0A365PZS6"/>
<dbReference type="GO" id="GO:1990221">
    <property type="term" value="C:L-cysteine desulfurase complex"/>
    <property type="evidence" value="ECO:0007669"/>
    <property type="project" value="UniProtKB-ARBA"/>
</dbReference>
<keyword evidence="8 14" id="KW-0479">Metal-binding</keyword>
<dbReference type="Gene3D" id="3.40.640.10">
    <property type="entry name" value="Type I PLP-dependent aspartate aminotransferase-like (Major domain)"/>
    <property type="match status" value="1"/>
</dbReference>
<evidence type="ECO:0000256" key="10">
    <source>
        <dbReference type="ARBA" id="ARBA00023004"/>
    </source>
</evidence>
<dbReference type="FunFam" id="3.90.1150.10:FF:000002">
    <property type="entry name" value="Cysteine desulfurase IscS"/>
    <property type="match status" value="1"/>
</dbReference>
<reference evidence="17 20" key="2">
    <citation type="submission" date="2021-06" db="EMBL/GenBank/DDBJ databases">
        <title>Microbial metabolic specificity influences pelagic lipid remineralization.</title>
        <authorList>
            <person name="Behrendt L."/>
            <person name="Hunter J.E."/>
            <person name="Alcolombri U."/>
            <person name="Smriga S."/>
            <person name="Mincer T."/>
            <person name="Lowenstein D.P."/>
            <person name="Peaudecerf F.J."/>
            <person name="Fernandez V.I."/>
            <person name="Fredricks H."/>
            <person name="Almblad H."/>
            <person name="Harrison J.J."/>
            <person name="Stocker R."/>
            <person name="Van Mooy B.A.S."/>
        </authorList>
    </citation>
    <scope>NUCLEOTIDE SEQUENCE [LARGE SCALE GENOMIC DNA]</scope>
    <source>
        <strain evidence="17 20">A252</strain>
    </source>
</reference>
<evidence type="ECO:0000256" key="14">
    <source>
        <dbReference type="HAMAP-Rule" id="MF_00331"/>
    </source>
</evidence>
<keyword evidence="6 14" id="KW-0808">Transferase</keyword>
<dbReference type="GO" id="GO:0046872">
    <property type="term" value="F:metal ion binding"/>
    <property type="evidence" value="ECO:0007669"/>
    <property type="project" value="UniProtKB-KW"/>
</dbReference>
<dbReference type="FunFam" id="3.40.640.10:FF:000003">
    <property type="entry name" value="Cysteine desulfurase IscS"/>
    <property type="match status" value="1"/>
</dbReference>
<dbReference type="Gene3D" id="3.90.1150.10">
    <property type="entry name" value="Aspartate Aminotransferase, domain 1"/>
    <property type="match status" value="1"/>
</dbReference>
<evidence type="ECO:0000256" key="8">
    <source>
        <dbReference type="ARBA" id="ARBA00022723"/>
    </source>
</evidence>
<comment type="similarity">
    <text evidence="3 14">Belongs to the class-V pyridoxal-phosphate-dependent aminotransferase family. NifS/IscS subfamily.</text>
</comment>
<organism evidence="18 19">
    <name type="scientific">Stutzerimonas zhaodongensis</name>
    <dbReference type="NCBI Taxonomy" id="1176257"/>
    <lineage>
        <taxon>Bacteria</taxon>
        <taxon>Pseudomonadati</taxon>
        <taxon>Pseudomonadota</taxon>
        <taxon>Gammaproteobacteria</taxon>
        <taxon>Pseudomonadales</taxon>
        <taxon>Pseudomonadaceae</taxon>
        <taxon>Stutzerimonas</taxon>
    </lineage>
</organism>
<evidence type="ECO:0000259" key="16">
    <source>
        <dbReference type="Pfam" id="PF00266"/>
    </source>
</evidence>
<dbReference type="PIRSF" id="PIRSF005572">
    <property type="entry name" value="NifS"/>
    <property type="match status" value="1"/>
</dbReference>
<comment type="function">
    <text evidence="14">Master enzyme that delivers sulfur to a number of partners involved in Fe-S cluster assembly, tRNA modification or cofactor biosynthesis. Catalyzes the removal of elemental sulfur atoms from cysteine to produce alanine. Functions as a sulfur delivery protein for Fe-S cluster synthesis onto IscU, an Fe-S scaffold assembly protein, as well as other S acceptor proteins.</text>
</comment>
<keyword evidence="9 14" id="KW-0663">Pyridoxal phosphate</keyword>
<evidence type="ECO:0000256" key="4">
    <source>
        <dbReference type="ARBA" id="ARBA00012239"/>
    </source>
</evidence>
<sequence length="404" mass="44684">MKLPIYLDYSATTPVDPRVAEKMVECLTAEGNFGNPASRSHAFGWKAEEAVENARRQVAELVNADPREIVWTSGATESDNLAIKGAAHFYASKGKHIVTSKIEHKAVLDTTRQLEREGFEVTYIEPGEDGVITPAMVEAALRDDTVLVSIMHVNNEIGTINDIAAIGELTRSRGVLFHVDAAQSTGKVEIDLEKMKVDLMSFSAHKSYGPKGVGALYVRRKPRVRLEAQMHGGGHERGMRSGTLAAHQSVGMGEAFRIAKEEMTAENERITRLRDRFFKQVEHLEELYVNGSMTARVPHNLNLSFNYVEGESLIMALKDLAVSSGSACTSASLEPSYVLRALGRNDELAHSSIRFTFGRFTTEEEVDYAAQKVSEAVTKLRELSPLWDMFKDGVDISQVEWAAH</sequence>
<dbReference type="PANTHER" id="PTHR11601:SF34">
    <property type="entry name" value="CYSTEINE DESULFURASE"/>
    <property type="match status" value="1"/>
</dbReference>
<evidence type="ECO:0000256" key="12">
    <source>
        <dbReference type="ARBA" id="ARBA00050776"/>
    </source>
</evidence>
<feature type="modified residue" description="N6-(pyridoxal phosphate)lysine" evidence="14">
    <location>
        <position position="206"/>
    </location>
</feature>
<name>A0A365PZS6_9GAMM</name>
<evidence type="ECO:0000256" key="5">
    <source>
        <dbReference type="ARBA" id="ARBA00022490"/>
    </source>
</evidence>
<dbReference type="NCBIfam" id="NF010611">
    <property type="entry name" value="PRK14012.1"/>
    <property type="match status" value="1"/>
</dbReference>
<protein>
    <recommendedName>
        <fullName evidence="13 14">Cysteine desulfurase IscS</fullName>
        <ecNumber evidence="4 14">2.8.1.7</ecNumber>
    </recommendedName>
</protein>
<dbReference type="InterPro" id="IPR015424">
    <property type="entry name" value="PyrdxlP-dep_Trfase"/>
</dbReference>
<keyword evidence="20" id="KW-1185">Reference proteome</keyword>
<comment type="subcellular location">
    <subcellularLocation>
        <location evidence="14">Cytoplasm</location>
    </subcellularLocation>
</comment>
<feature type="binding site" evidence="14">
    <location>
        <position position="243"/>
    </location>
    <ligand>
        <name>pyridoxal 5'-phosphate</name>
        <dbReference type="ChEBI" id="CHEBI:597326"/>
    </ligand>
</feature>
<evidence type="ECO:0000313" key="17">
    <source>
        <dbReference type="EMBL" id="QWV15157.1"/>
    </source>
</evidence>
<dbReference type="GO" id="GO:0030170">
    <property type="term" value="F:pyridoxal phosphate binding"/>
    <property type="evidence" value="ECO:0007669"/>
    <property type="project" value="UniProtKB-UniRule"/>
</dbReference>
<keyword evidence="10 14" id="KW-0408">Iron</keyword>
<evidence type="ECO:0000256" key="3">
    <source>
        <dbReference type="ARBA" id="ARBA00006490"/>
    </source>
</evidence>
<dbReference type="EMBL" id="CP076683">
    <property type="protein sequence ID" value="QWV15157.1"/>
    <property type="molecule type" value="Genomic_DNA"/>
</dbReference>
<dbReference type="HAMAP" id="MF_00331">
    <property type="entry name" value="Cys_desulf_IscS"/>
    <property type="match status" value="1"/>
</dbReference>
<dbReference type="InterPro" id="IPR020578">
    <property type="entry name" value="Aminotrans_V_PyrdxlP_BS"/>
</dbReference>
<dbReference type="InterPro" id="IPR015421">
    <property type="entry name" value="PyrdxlP-dep_Trfase_major"/>
</dbReference>
<comment type="pathway">
    <text evidence="2 14">Cofactor biosynthesis; iron-sulfur cluster biosynthesis.</text>
</comment>
<dbReference type="GO" id="GO:0031071">
    <property type="term" value="F:cysteine desulfurase activity"/>
    <property type="evidence" value="ECO:0007669"/>
    <property type="project" value="UniProtKB-UniRule"/>
</dbReference>
<dbReference type="InterPro" id="IPR000192">
    <property type="entry name" value="Aminotrans_V_dom"/>
</dbReference>
<accession>A0A365PZS6</accession>
<feature type="binding site" evidence="14">
    <location>
        <position position="155"/>
    </location>
    <ligand>
        <name>pyridoxal 5'-phosphate</name>
        <dbReference type="ChEBI" id="CHEBI:597326"/>
    </ligand>
</feature>
<comment type="subunit">
    <text evidence="14">Homodimer. Forms a heterotetramer with IscU, interacts with other sulfur acceptors.</text>
</comment>
<evidence type="ECO:0000256" key="11">
    <source>
        <dbReference type="ARBA" id="ARBA00023014"/>
    </source>
</evidence>
<dbReference type="EMBL" id="QNTV01000001">
    <property type="protein sequence ID" value="RBA62138.1"/>
    <property type="molecule type" value="Genomic_DNA"/>
</dbReference>
<reference evidence="18 19" key="1">
    <citation type="submission" date="2018-06" db="EMBL/GenBank/DDBJ databases">
        <title>Whole genome sequencing of four bacterial strains from South Shetland trench revealing bio-synthetic gene clusters.</title>
        <authorList>
            <person name="Abdel-Mageed W.M."/>
            <person name="Lehri B."/>
            <person name="Jarmusch S.A."/>
            <person name="Miranda K."/>
            <person name="Goodfellow M."/>
            <person name="Jaspars M."/>
            <person name="Karlyshev A.V."/>
        </authorList>
    </citation>
    <scope>NUCLEOTIDE SEQUENCE [LARGE SCALE GENOMIC DNA]</scope>
    <source>
        <strain evidence="18 19">SST2</strain>
    </source>
</reference>
<dbReference type="InterPro" id="IPR015422">
    <property type="entry name" value="PyrdxlP-dep_Trfase_small"/>
</dbReference>
<dbReference type="EC" id="2.8.1.7" evidence="4 14"/>
<evidence type="ECO:0000256" key="13">
    <source>
        <dbReference type="ARBA" id="ARBA00072125"/>
    </source>
</evidence>